<dbReference type="OrthoDB" id="8576090at2"/>
<dbReference type="PANTHER" id="PTHR43372">
    <property type="entry name" value="FATTY-ACID AMIDE HYDROLASE"/>
    <property type="match status" value="1"/>
</dbReference>
<protein>
    <submittedName>
        <fullName evidence="2">Amidase</fullName>
    </submittedName>
</protein>
<dbReference type="Gene3D" id="3.90.1300.10">
    <property type="entry name" value="Amidase signature (AS) domain"/>
    <property type="match status" value="1"/>
</dbReference>
<reference evidence="3" key="1">
    <citation type="submission" date="2016-09" db="EMBL/GenBank/DDBJ databases">
        <authorList>
            <person name="Varghese N."/>
            <person name="Submissions S."/>
        </authorList>
    </citation>
    <scope>NUCLEOTIDE SEQUENCE [LARGE SCALE GENOMIC DNA]</scope>
    <source>
        <strain evidence="3">TNe-862</strain>
    </source>
</reference>
<dbReference type="InterPro" id="IPR036928">
    <property type="entry name" value="AS_sf"/>
</dbReference>
<feature type="domain" description="Amidase" evidence="1">
    <location>
        <begin position="87"/>
        <end position="200"/>
    </location>
</feature>
<evidence type="ECO:0000313" key="3">
    <source>
        <dbReference type="Proteomes" id="UP000198908"/>
    </source>
</evidence>
<dbReference type="InterPro" id="IPR023631">
    <property type="entry name" value="Amidase_dom"/>
</dbReference>
<evidence type="ECO:0000313" key="2">
    <source>
        <dbReference type="EMBL" id="SDE04666.1"/>
    </source>
</evidence>
<accession>A0A1G6ZSY1</accession>
<organism evidence="2 3">
    <name type="scientific">Paraburkholderia lycopersici</name>
    <dbReference type="NCBI Taxonomy" id="416944"/>
    <lineage>
        <taxon>Bacteria</taxon>
        <taxon>Pseudomonadati</taxon>
        <taxon>Pseudomonadota</taxon>
        <taxon>Betaproteobacteria</taxon>
        <taxon>Burkholderiales</taxon>
        <taxon>Burkholderiaceae</taxon>
        <taxon>Paraburkholderia</taxon>
    </lineage>
</organism>
<dbReference type="EMBL" id="FMYQ01000031">
    <property type="protein sequence ID" value="SDE04666.1"/>
    <property type="molecule type" value="Genomic_DNA"/>
</dbReference>
<dbReference type="STRING" id="416944.SAMN05421548_13138"/>
<proteinExistence type="predicted"/>
<keyword evidence="3" id="KW-1185">Reference proteome</keyword>
<dbReference type="AlphaFoldDB" id="A0A1G6ZSY1"/>
<sequence>MFASCGSNSGAVGRHILMWQVGPVTHENNACSPDLLEISHVLITCDNSWVKTIILANLGRALDMARGCKASIGYFFRLTNGILYPIATTCGSLWRGASAVGDSNAVSHLNNAGVVLIGEDNPRLHFTDCQTSHEIGGIAKNPEDHAVTPVGSPGVTAAAAMCASNPFFDVGSDIGSSICSPPHFRDIASHKRSRGIISLQVAPPTKASDLGCETLQYIGSASRHSDWLAPLAVGWLAEKIPLGTSIPLAAGVGYLIVILCACMIPETNGISLDDIVSSSSSGRDKSPRS</sequence>
<dbReference type="Proteomes" id="UP000198908">
    <property type="component" value="Unassembled WGS sequence"/>
</dbReference>
<dbReference type="SUPFAM" id="SSF75304">
    <property type="entry name" value="Amidase signature (AS) enzymes"/>
    <property type="match status" value="1"/>
</dbReference>
<dbReference type="InterPro" id="IPR052739">
    <property type="entry name" value="FAAH2"/>
</dbReference>
<dbReference type="PANTHER" id="PTHR43372:SF4">
    <property type="entry name" value="FATTY-ACID AMIDE HYDROLASE 2"/>
    <property type="match status" value="1"/>
</dbReference>
<dbReference type="Pfam" id="PF01425">
    <property type="entry name" value="Amidase"/>
    <property type="match status" value="1"/>
</dbReference>
<dbReference type="GO" id="GO:0012505">
    <property type="term" value="C:endomembrane system"/>
    <property type="evidence" value="ECO:0007669"/>
    <property type="project" value="TreeGrafter"/>
</dbReference>
<name>A0A1G6ZSY1_9BURK</name>
<gene>
    <name evidence="2" type="ORF">SAMN05421548_13138</name>
</gene>
<evidence type="ECO:0000259" key="1">
    <source>
        <dbReference type="Pfam" id="PF01425"/>
    </source>
</evidence>